<organism evidence="7 8">
    <name type="scientific">Aspergillus puulaauensis</name>
    <dbReference type="NCBI Taxonomy" id="1220207"/>
    <lineage>
        <taxon>Eukaryota</taxon>
        <taxon>Fungi</taxon>
        <taxon>Dikarya</taxon>
        <taxon>Ascomycota</taxon>
        <taxon>Pezizomycotina</taxon>
        <taxon>Eurotiomycetes</taxon>
        <taxon>Eurotiomycetidae</taxon>
        <taxon>Eurotiales</taxon>
        <taxon>Aspergillaceae</taxon>
        <taxon>Aspergillus</taxon>
    </lineage>
</organism>
<reference evidence="7" key="1">
    <citation type="submission" date="2021-01" db="EMBL/GenBank/DDBJ databases">
        <authorList>
            <consortium name="Aspergillus puulaauensis MK2 genome sequencing consortium"/>
            <person name="Kazuki M."/>
            <person name="Futagami T."/>
        </authorList>
    </citation>
    <scope>NUCLEOTIDE SEQUENCE</scope>
    <source>
        <strain evidence="7">MK2</strain>
    </source>
</reference>
<dbReference type="PANTHER" id="PTHR13789:SF236">
    <property type="entry name" value="MONOOXYGENASE, PUTATIVE (AFU_ORTHOLOGUE AFUA_6G12060)-RELATED"/>
    <property type="match status" value="1"/>
</dbReference>
<dbReference type="InterPro" id="IPR050493">
    <property type="entry name" value="FAD-dep_Monooxygenase_BioMet"/>
</dbReference>
<dbReference type="OrthoDB" id="16820at2759"/>
<keyword evidence="2" id="KW-0285">Flavoprotein</keyword>
<sequence length="433" mass="47203">MAIDGSGAATSDPSGITVIIVGLGPTGLAAAIECHRRGHKVICFEKNPKSYRLGDLISVTGNAVRVLQEWGNGSVIKELQAFQCNLDTLEVYDETGDLKLSAPYNATQAKDQYMMRRSRLLDIFLQHLKSLGVEIHLGIQVADYWETESSAGVTVGDEKIAGDCVVVADGVHSKGRPQVSGEPFALQATDGIAFRAFFHAGEISQDPEASWLLRDAGEKDCFKTFYGKGLVMMVGTAENHEYVFWSCGHKDNVMAHPSSVATVLHLIRDWPVSKRLAPLISKTPGDNCLNQTLYTRPPLKNWVSSNGRMIVLGDAAHPFLPHAGQGANQGIEDAAVLALCLQITSKDDVPLALRVTEKLRYQRVAAIQQRGVEARDQSLNVDWGNGGFSKKLTLYPAWLHDHDCIQQVYEEFDKAADAVTKGHKHTFGGIPVG</sequence>
<dbReference type="SUPFAM" id="SSF51905">
    <property type="entry name" value="FAD/NAD(P)-binding domain"/>
    <property type="match status" value="1"/>
</dbReference>
<dbReference type="Proteomes" id="UP000654913">
    <property type="component" value="Chromosome 2"/>
</dbReference>
<evidence type="ECO:0000256" key="2">
    <source>
        <dbReference type="ARBA" id="ARBA00022630"/>
    </source>
</evidence>
<keyword evidence="4" id="KW-0560">Oxidoreductase</keyword>
<dbReference type="Gene3D" id="3.50.50.60">
    <property type="entry name" value="FAD/NAD(P)-binding domain"/>
    <property type="match status" value="1"/>
</dbReference>
<dbReference type="Pfam" id="PF01494">
    <property type="entry name" value="FAD_binding_3"/>
    <property type="match status" value="1"/>
</dbReference>
<gene>
    <name evidence="7" type="ORF">APUU_22033S</name>
</gene>
<evidence type="ECO:0000256" key="3">
    <source>
        <dbReference type="ARBA" id="ARBA00022827"/>
    </source>
</evidence>
<evidence type="ECO:0000313" key="8">
    <source>
        <dbReference type="Proteomes" id="UP000654913"/>
    </source>
</evidence>
<dbReference type="GO" id="GO:0071949">
    <property type="term" value="F:FAD binding"/>
    <property type="evidence" value="ECO:0007669"/>
    <property type="project" value="InterPro"/>
</dbReference>
<proteinExistence type="inferred from homology"/>
<evidence type="ECO:0000256" key="4">
    <source>
        <dbReference type="ARBA" id="ARBA00023002"/>
    </source>
</evidence>
<keyword evidence="3" id="KW-0274">FAD</keyword>
<evidence type="ECO:0000313" key="7">
    <source>
        <dbReference type="EMBL" id="BCS21601.1"/>
    </source>
</evidence>
<dbReference type="GO" id="GO:0004497">
    <property type="term" value="F:monooxygenase activity"/>
    <property type="evidence" value="ECO:0007669"/>
    <property type="project" value="UniProtKB-KW"/>
</dbReference>
<reference evidence="7" key="2">
    <citation type="submission" date="2021-02" db="EMBL/GenBank/DDBJ databases">
        <title>Aspergillus puulaauensis MK2 genome sequence.</title>
        <authorList>
            <person name="Futagami T."/>
            <person name="Mori K."/>
            <person name="Kadooka C."/>
            <person name="Tanaka T."/>
        </authorList>
    </citation>
    <scope>NUCLEOTIDE SEQUENCE</scope>
    <source>
        <strain evidence="7">MK2</strain>
    </source>
</reference>
<evidence type="ECO:0000256" key="5">
    <source>
        <dbReference type="ARBA" id="ARBA00023033"/>
    </source>
</evidence>
<keyword evidence="8" id="KW-1185">Reference proteome</keyword>
<dbReference type="InterPro" id="IPR002938">
    <property type="entry name" value="FAD-bd"/>
</dbReference>
<accession>A0A7R7XHK9</accession>
<dbReference type="PANTHER" id="PTHR13789">
    <property type="entry name" value="MONOOXYGENASE"/>
    <property type="match status" value="1"/>
</dbReference>
<dbReference type="KEGG" id="apuu:APUU_22033S"/>
<dbReference type="PRINTS" id="PR00420">
    <property type="entry name" value="RNGMNOXGNASE"/>
</dbReference>
<protein>
    <recommendedName>
        <fullName evidence="6">FAD-binding domain-containing protein</fullName>
    </recommendedName>
</protein>
<dbReference type="InterPro" id="IPR036188">
    <property type="entry name" value="FAD/NAD-bd_sf"/>
</dbReference>
<name>A0A7R7XHK9_9EURO</name>
<dbReference type="GeneID" id="64971606"/>
<feature type="domain" description="FAD-binding" evidence="6">
    <location>
        <begin position="17"/>
        <end position="341"/>
    </location>
</feature>
<keyword evidence="5" id="KW-0503">Monooxygenase</keyword>
<dbReference type="EMBL" id="AP024444">
    <property type="protein sequence ID" value="BCS21601.1"/>
    <property type="molecule type" value="Genomic_DNA"/>
</dbReference>
<evidence type="ECO:0000259" key="6">
    <source>
        <dbReference type="Pfam" id="PF01494"/>
    </source>
</evidence>
<comment type="similarity">
    <text evidence="1">Belongs to the paxM FAD-dependent monooxygenase family.</text>
</comment>
<dbReference type="AlphaFoldDB" id="A0A7R7XHK9"/>
<dbReference type="RefSeq" id="XP_041553795.1">
    <property type="nucleotide sequence ID" value="XM_041700851.1"/>
</dbReference>
<evidence type="ECO:0000256" key="1">
    <source>
        <dbReference type="ARBA" id="ARBA00007992"/>
    </source>
</evidence>